<evidence type="ECO:0000313" key="2">
    <source>
        <dbReference type="Proteomes" id="UP000011599"/>
    </source>
</evidence>
<dbReference type="Proteomes" id="UP000011599">
    <property type="component" value="Unassembled WGS sequence"/>
</dbReference>
<name>L9VSA4_9EURY</name>
<sequence length="55" mass="5942">MNVLERLSDTLSIGGGDVEYQCPSCGSVVDTACERCPNCGELDLRERGRFESGSE</sequence>
<dbReference type="OrthoDB" id="295069at2157"/>
<dbReference type="AlphaFoldDB" id="L9VSA4"/>
<dbReference type="PATRIC" id="fig|1114856.3.peg.2702"/>
<gene>
    <name evidence="1" type="ORF">C496_12984</name>
</gene>
<reference evidence="1 2" key="1">
    <citation type="journal article" date="2014" name="PLoS Genet.">
        <title>Phylogenetically driven sequencing of extremely halophilic archaea reveals strategies for static and dynamic osmo-response.</title>
        <authorList>
            <person name="Becker E.A."/>
            <person name="Seitzer P.M."/>
            <person name="Tritt A."/>
            <person name="Larsen D."/>
            <person name="Krusor M."/>
            <person name="Yao A.I."/>
            <person name="Wu D."/>
            <person name="Madern D."/>
            <person name="Eisen J.A."/>
            <person name="Darling A.E."/>
            <person name="Facciotti M.T."/>
        </authorList>
    </citation>
    <scope>NUCLEOTIDE SEQUENCE [LARGE SCALE GENOMIC DNA]</scope>
    <source>
        <strain evidence="1 2">GA33</strain>
    </source>
</reference>
<organism evidence="1 2">
    <name type="scientific">Natronorubrum tibetense GA33</name>
    <dbReference type="NCBI Taxonomy" id="1114856"/>
    <lineage>
        <taxon>Archaea</taxon>
        <taxon>Methanobacteriati</taxon>
        <taxon>Methanobacteriota</taxon>
        <taxon>Stenosarchaea group</taxon>
        <taxon>Halobacteria</taxon>
        <taxon>Halobacteriales</taxon>
        <taxon>Natrialbaceae</taxon>
        <taxon>Natronorubrum</taxon>
    </lineage>
</organism>
<protein>
    <submittedName>
        <fullName evidence="1">Uncharacterized protein</fullName>
    </submittedName>
</protein>
<dbReference type="RefSeq" id="WP_006090468.1">
    <property type="nucleotide sequence ID" value="NZ_AOHW01000035.1"/>
</dbReference>
<proteinExistence type="predicted"/>
<keyword evidence="2" id="KW-1185">Reference proteome</keyword>
<evidence type="ECO:0000313" key="1">
    <source>
        <dbReference type="EMBL" id="ELY40070.1"/>
    </source>
</evidence>
<dbReference type="eggNOG" id="ENOG502N5J2">
    <property type="taxonomic scope" value="Archaea"/>
</dbReference>
<accession>L9VSA4</accession>
<dbReference type="EMBL" id="AOHW01000035">
    <property type="protein sequence ID" value="ELY40070.1"/>
    <property type="molecule type" value="Genomic_DNA"/>
</dbReference>
<comment type="caution">
    <text evidence="1">The sequence shown here is derived from an EMBL/GenBank/DDBJ whole genome shotgun (WGS) entry which is preliminary data.</text>
</comment>